<proteinExistence type="predicted"/>
<keyword evidence="3" id="KW-1185">Reference proteome</keyword>
<feature type="transmembrane region" description="Helical" evidence="1">
    <location>
        <begin position="41"/>
        <end position="64"/>
    </location>
</feature>
<name>A0ABT7WTH7_9GAMM</name>
<protein>
    <submittedName>
        <fullName evidence="2">Uncharacterized protein</fullName>
    </submittedName>
</protein>
<keyword evidence="1" id="KW-0472">Membrane</keyword>
<evidence type="ECO:0000256" key="1">
    <source>
        <dbReference type="SAM" id="Phobius"/>
    </source>
</evidence>
<sequence length="173" mass="20389">MMKIKNMDSFKLSYMYFFPVVFFPFLNIYQFRNNPDLQSWLFSNLLISITVILVPLCLSLSMLITKFLYQDHNKKMEYNAMGLGLLCLIFLMGSNYYQFHKFTAGTYLSIDHYRMALMLSFLIGCFVSSLCFALKYKQYSKKYDTDFNLKTQRFMLSASPLLLIAITAIFVVW</sequence>
<gene>
    <name evidence="2" type="ORF">QTA56_17335</name>
</gene>
<accession>A0ABT7WTH7</accession>
<evidence type="ECO:0000313" key="3">
    <source>
        <dbReference type="Proteomes" id="UP001168524"/>
    </source>
</evidence>
<reference evidence="2" key="1">
    <citation type="submission" date="2023-06" db="EMBL/GenBank/DDBJ databases">
        <title>Two novel species of Acinetobacter isolated from motorbike repairing workshop in Vietnam.</title>
        <authorList>
            <person name="Le N.T.T."/>
        </authorList>
    </citation>
    <scope>NUCLEOTIDE SEQUENCE</scope>
    <source>
        <strain evidence="2">VNH17</strain>
    </source>
</reference>
<keyword evidence="1" id="KW-1133">Transmembrane helix</keyword>
<keyword evidence="1" id="KW-0812">Transmembrane</keyword>
<feature type="transmembrane region" description="Helical" evidence="1">
    <location>
        <begin position="76"/>
        <end position="93"/>
    </location>
</feature>
<feature type="transmembrane region" description="Helical" evidence="1">
    <location>
        <begin position="12"/>
        <end position="29"/>
    </location>
</feature>
<dbReference type="RefSeq" id="WP_249571397.1">
    <property type="nucleotide sequence ID" value="NZ_JAPQKF010000014.1"/>
</dbReference>
<dbReference type="Proteomes" id="UP001168524">
    <property type="component" value="Unassembled WGS sequence"/>
</dbReference>
<comment type="caution">
    <text evidence="2">The sequence shown here is derived from an EMBL/GenBank/DDBJ whole genome shotgun (WGS) entry which is preliminary data.</text>
</comment>
<feature type="transmembrane region" description="Helical" evidence="1">
    <location>
        <begin position="154"/>
        <end position="172"/>
    </location>
</feature>
<evidence type="ECO:0000313" key="2">
    <source>
        <dbReference type="EMBL" id="MDN0015980.1"/>
    </source>
</evidence>
<organism evidence="2 3">
    <name type="scientific">Acinetobacter thutiue</name>
    <dbReference type="NCBI Taxonomy" id="2998078"/>
    <lineage>
        <taxon>Bacteria</taxon>
        <taxon>Pseudomonadati</taxon>
        <taxon>Pseudomonadota</taxon>
        <taxon>Gammaproteobacteria</taxon>
        <taxon>Moraxellales</taxon>
        <taxon>Moraxellaceae</taxon>
        <taxon>Acinetobacter</taxon>
    </lineage>
</organism>
<feature type="transmembrane region" description="Helical" evidence="1">
    <location>
        <begin position="113"/>
        <end position="134"/>
    </location>
</feature>
<dbReference type="EMBL" id="JAUDZE010000014">
    <property type="protein sequence ID" value="MDN0015980.1"/>
    <property type="molecule type" value="Genomic_DNA"/>
</dbReference>